<comment type="caution">
    <text evidence="7">The sequence shown here is derived from an EMBL/GenBank/DDBJ whole genome shotgun (WGS) entry which is preliminary data.</text>
</comment>
<dbReference type="InterPro" id="IPR032710">
    <property type="entry name" value="NTF2-like_dom_sf"/>
</dbReference>
<dbReference type="Pfam" id="PF13424">
    <property type="entry name" value="TPR_12"/>
    <property type="match status" value="1"/>
</dbReference>
<keyword evidence="8" id="KW-1185">Reference proteome</keyword>
<dbReference type="InterPro" id="IPR019734">
    <property type="entry name" value="TPR_rpt"/>
</dbReference>
<feature type="compositionally biased region" description="Low complexity" evidence="4">
    <location>
        <begin position="195"/>
        <end position="219"/>
    </location>
</feature>
<feature type="signal peptide" evidence="5">
    <location>
        <begin position="1"/>
        <end position="40"/>
    </location>
</feature>
<dbReference type="Pfam" id="PF24125">
    <property type="entry name" value="Cds6_C"/>
    <property type="match status" value="1"/>
</dbReference>
<name>A0ABU9C5I7_9BURK</name>
<evidence type="ECO:0000256" key="1">
    <source>
        <dbReference type="ARBA" id="ARBA00022737"/>
    </source>
</evidence>
<keyword evidence="1" id="KW-0677">Repeat</keyword>
<reference evidence="7 8" key="1">
    <citation type="submission" date="2024-04" db="EMBL/GenBank/DDBJ databases">
        <title>Novel species of the genus Ideonella isolated from streams.</title>
        <authorList>
            <person name="Lu H."/>
        </authorList>
    </citation>
    <scope>NUCLEOTIDE SEQUENCE [LARGE SCALE GENOMIC DNA]</scope>
    <source>
        <strain evidence="7 8">LYT19W</strain>
    </source>
</reference>
<dbReference type="SMART" id="SM00028">
    <property type="entry name" value="TPR"/>
    <property type="match status" value="3"/>
</dbReference>
<dbReference type="SUPFAM" id="SSF48452">
    <property type="entry name" value="TPR-like"/>
    <property type="match status" value="1"/>
</dbReference>
<organism evidence="7 8">
    <name type="scientific">Ideonella margarita</name>
    <dbReference type="NCBI Taxonomy" id="2984191"/>
    <lineage>
        <taxon>Bacteria</taxon>
        <taxon>Pseudomonadati</taxon>
        <taxon>Pseudomonadota</taxon>
        <taxon>Betaproteobacteria</taxon>
        <taxon>Burkholderiales</taxon>
        <taxon>Sphaerotilaceae</taxon>
        <taxon>Ideonella</taxon>
    </lineage>
</organism>
<feature type="region of interest" description="Disordered" evidence="4">
    <location>
        <begin position="361"/>
        <end position="380"/>
    </location>
</feature>
<accession>A0ABU9C5I7</accession>
<dbReference type="Gene3D" id="1.25.40.10">
    <property type="entry name" value="Tetratricopeptide repeat domain"/>
    <property type="match status" value="1"/>
</dbReference>
<dbReference type="PANTHER" id="PTHR44858:SF1">
    <property type="entry name" value="UDP-N-ACETYLGLUCOSAMINE--PEPTIDE N-ACETYLGLUCOSAMINYLTRANSFERASE SPINDLY-RELATED"/>
    <property type="match status" value="1"/>
</dbReference>
<dbReference type="Proteomes" id="UP001379945">
    <property type="component" value="Unassembled WGS sequence"/>
</dbReference>
<evidence type="ECO:0000256" key="4">
    <source>
        <dbReference type="SAM" id="MobiDB-lite"/>
    </source>
</evidence>
<gene>
    <name evidence="7" type="ORF">AACH00_12420</name>
</gene>
<feature type="compositionally biased region" description="Low complexity" evidence="4">
    <location>
        <begin position="233"/>
        <end position="282"/>
    </location>
</feature>
<evidence type="ECO:0000256" key="5">
    <source>
        <dbReference type="SAM" id="SignalP"/>
    </source>
</evidence>
<feature type="region of interest" description="Disordered" evidence="4">
    <location>
        <begin position="193"/>
        <end position="282"/>
    </location>
</feature>
<feature type="compositionally biased region" description="Pro residues" evidence="4">
    <location>
        <begin position="220"/>
        <end position="232"/>
    </location>
</feature>
<dbReference type="InterPro" id="IPR011990">
    <property type="entry name" value="TPR-like_helical_dom_sf"/>
</dbReference>
<evidence type="ECO:0000259" key="6">
    <source>
        <dbReference type="Pfam" id="PF24125"/>
    </source>
</evidence>
<keyword evidence="5" id="KW-0732">Signal</keyword>
<dbReference type="Gene3D" id="3.10.450.50">
    <property type="match status" value="1"/>
</dbReference>
<dbReference type="RefSeq" id="WP_341399452.1">
    <property type="nucleotide sequence ID" value="NZ_JBBUTI010000007.1"/>
</dbReference>
<dbReference type="InterPro" id="IPR050498">
    <property type="entry name" value="Ycf3"/>
</dbReference>
<dbReference type="PANTHER" id="PTHR44858">
    <property type="entry name" value="TETRATRICOPEPTIDE REPEAT PROTEIN 6"/>
    <property type="match status" value="1"/>
</dbReference>
<evidence type="ECO:0000256" key="2">
    <source>
        <dbReference type="ARBA" id="ARBA00022803"/>
    </source>
</evidence>
<sequence length="392" mass="41163">MQLSTMQLAPRRSQLAASSILQIALALAFGAATLNNTAMAQTPAASATASDSVEIQRLIKEGQHGQALKLIDESLARNPKDPQMRFRRGVALSMLDRKAEALAVFQKLVDDHPEMPAPYNNLAVLYGAQGDYDKARGALERAIRTNPAYATAYQNLGDVYAQLASQAYSKALQLDKTDATVPPKLALLRELTSGPATTPTAAAAAKKDPAPVQVAAAKPSPTPAPTPAPVATPPASTTVAAAKPTAAPTAAPTPAPAQVASAAAAATKPAPAAQTKPAANPAADIESAVQSWASAWSRRDMNGYFAAYSSDFNGSAGSRKAWEQDRRDRISTRKDIKVSISDLKVTVNGDKATARFRQAYSSDKLSTNSRKTLELSRTSSGKWVIKQETSGG</sequence>
<feature type="chain" id="PRO_5046081288" evidence="5">
    <location>
        <begin position="41"/>
        <end position="392"/>
    </location>
</feature>
<dbReference type="InterPro" id="IPR056203">
    <property type="entry name" value="Cds6_C"/>
</dbReference>
<dbReference type="PROSITE" id="PS50005">
    <property type="entry name" value="TPR"/>
    <property type="match status" value="1"/>
</dbReference>
<dbReference type="SUPFAM" id="SSF54427">
    <property type="entry name" value="NTF2-like"/>
    <property type="match status" value="1"/>
</dbReference>
<evidence type="ECO:0000313" key="7">
    <source>
        <dbReference type="EMBL" id="MEK8047159.1"/>
    </source>
</evidence>
<feature type="repeat" description="TPR" evidence="3">
    <location>
        <begin position="116"/>
        <end position="149"/>
    </location>
</feature>
<evidence type="ECO:0000313" key="8">
    <source>
        <dbReference type="Proteomes" id="UP001379945"/>
    </source>
</evidence>
<protein>
    <submittedName>
        <fullName evidence="7">Tetratricopeptide repeat protein</fullName>
    </submittedName>
</protein>
<evidence type="ECO:0000256" key="3">
    <source>
        <dbReference type="PROSITE-ProRule" id="PRU00339"/>
    </source>
</evidence>
<keyword evidence="2 3" id="KW-0802">TPR repeat</keyword>
<proteinExistence type="predicted"/>
<dbReference type="EMBL" id="JBBUTI010000007">
    <property type="protein sequence ID" value="MEK8047159.1"/>
    <property type="molecule type" value="Genomic_DNA"/>
</dbReference>
<feature type="domain" description="Cds6 C-terminal" evidence="6">
    <location>
        <begin position="285"/>
        <end position="388"/>
    </location>
</feature>